<evidence type="ECO:0000256" key="3">
    <source>
        <dbReference type="ARBA" id="ARBA00022833"/>
    </source>
</evidence>
<feature type="non-terminal residue" evidence="6">
    <location>
        <position position="1"/>
    </location>
</feature>
<dbReference type="Proteomes" id="UP000321570">
    <property type="component" value="Unassembled WGS sequence"/>
</dbReference>
<accession>A0A564Z1X5</accession>
<dbReference type="InterPro" id="IPR017907">
    <property type="entry name" value="Znf_RING_CS"/>
</dbReference>
<dbReference type="PROSITE" id="PS00518">
    <property type="entry name" value="ZF_RING_1"/>
    <property type="match status" value="1"/>
</dbReference>
<name>A0A564Z1X5_HYMDI</name>
<keyword evidence="2 4" id="KW-0863">Zinc-finger</keyword>
<sequence length="217" mass="24695">ESYASALTESCIFCNKAIKLPAVKLDTCSHTFCFSCLMGALKSGNQCPCCNEEIDYISGIVLLNGKQHLAARIRTCTAPLDVQLLEDPLYFRDQPSVWLKSLKEYLKNSRFLLLSLLPPVETRHNVSKYAINDDLLNLMSAHISFLKTCNLAVKQSYISLQYVACSSYLEYKNLRKDMKGICNLMLDTLSLNFFLPRHLENSELGEKFKQFLEKLTE</sequence>
<feature type="non-terminal residue" evidence="6">
    <location>
        <position position="217"/>
    </location>
</feature>
<evidence type="ECO:0000256" key="2">
    <source>
        <dbReference type="ARBA" id="ARBA00022771"/>
    </source>
</evidence>
<dbReference type="EMBL" id="CABIJS010000555">
    <property type="protein sequence ID" value="VUZ53472.1"/>
    <property type="molecule type" value="Genomic_DNA"/>
</dbReference>
<dbReference type="GO" id="GO:0008270">
    <property type="term" value="F:zinc ion binding"/>
    <property type="evidence" value="ECO:0007669"/>
    <property type="project" value="UniProtKB-KW"/>
</dbReference>
<dbReference type="SUPFAM" id="SSF57850">
    <property type="entry name" value="RING/U-box"/>
    <property type="match status" value="1"/>
</dbReference>
<proteinExistence type="predicted"/>
<keyword evidence="3" id="KW-0862">Zinc</keyword>
<dbReference type="InterPro" id="IPR018957">
    <property type="entry name" value="Znf_C3HC4_RING-type"/>
</dbReference>
<dbReference type="AlphaFoldDB" id="A0A564Z1X5"/>
<dbReference type="InterPro" id="IPR013083">
    <property type="entry name" value="Znf_RING/FYVE/PHD"/>
</dbReference>
<keyword evidence="1" id="KW-0479">Metal-binding</keyword>
<evidence type="ECO:0000259" key="5">
    <source>
        <dbReference type="PROSITE" id="PS50089"/>
    </source>
</evidence>
<evidence type="ECO:0000313" key="7">
    <source>
        <dbReference type="Proteomes" id="UP000321570"/>
    </source>
</evidence>
<dbReference type="Pfam" id="PF00097">
    <property type="entry name" value="zf-C3HC4"/>
    <property type="match status" value="1"/>
</dbReference>
<evidence type="ECO:0000313" key="6">
    <source>
        <dbReference type="EMBL" id="VUZ53472.1"/>
    </source>
</evidence>
<gene>
    <name evidence="6" type="ORF">WMSIL1_LOCUS11580</name>
</gene>
<evidence type="ECO:0000256" key="1">
    <source>
        <dbReference type="ARBA" id="ARBA00022723"/>
    </source>
</evidence>
<organism evidence="6 7">
    <name type="scientific">Hymenolepis diminuta</name>
    <name type="common">Rat tapeworm</name>
    <dbReference type="NCBI Taxonomy" id="6216"/>
    <lineage>
        <taxon>Eukaryota</taxon>
        <taxon>Metazoa</taxon>
        <taxon>Spiralia</taxon>
        <taxon>Lophotrochozoa</taxon>
        <taxon>Platyhelminthes</taxon>
        <taxon>Cestoda</taxon>
        <taxon>Eucestoda</taxon>
        <taxon>Cyclophyllidea</taxon>
        <taxon>Hymenolepididae</taxon>
        <taxon>Hymenolepis</taxon>
    </lineage>
</organism>
<feature type="domain" description="RING-type" evidence="5">
    <location>
        <begin position="11"/>
        <end position="51"/>
    </location>
</feature>
<dbReference type="InterPro" id="IPR001841">
    <property type="entry name" value="Znf_RING"/>
</dbReference>
<reference evidence="6 7" key="1">
    <citation type="submission" date="2019-07" db="EMBL/GenBank/DDBJ databases">
        <authorList>
            <person name="Jastrzebski P J."/>
            <person name="Paukszto L."/>
            <person name="Jastrzebski P J."/>
        </authorList>
    </citation>
    <scope>NUCLEOTIDE SEQUENCE [LARGE SCALE GENOMIC DNA]</scope>
    <source>
        <strain evidence="6 7">WMS-il1</strain>
    </source>
</reference>
<protein>
    <recommendedName>
        <fullName evidence="5">RING-type domain-containing protein</fullName>
    </recommendedName>
</protein>
<evidence type="ECO:0000256" key="4">
    <source>
        <dbReference type="PROSITE-ProRule" id="PRU00175"/>
    </source>
</evidence>
<dbReference type="PROSITE" id="PS50089">
    <property type="entry name" value="ZF_RING_2"/>
    <property type="match status" value="1"/>
</dbReference>
<dbReference type="Gene3D" id="3.30.40.10">
    <property type="entry name" value="Zinc/RING finger domain, C3HC4 (zinc finger)"/>
    <property type="match status" value="1"/>
</dbReference>
<keyword evidence="7" id="KW-1185">Reference proteome</keyword>